<dbReference type="EMBL" id="JAOCAE010000006">
    <property type="protein sequence ID" value="MDH1236521.1"/>
    <property type="molecule type" value="Genomic_DNA"/>
</dbReference>
<protein>
    <recommendedName>
        <fullName evidence="1">WRKY domain-containing protein</fullName>
    </recommendedName>
</protein>
<gene>
    <name evidence="2" type="ORF">N5C32_10770</name>
</gene>
<name>A0AA42P849_STUST</name>
<reference evidence="2" key="1">
    <citation type="submission" date="2022-09" db="EMBL/GenBank/DDBJ databases">
        <title>Intensive care unit water sources are persistently colonized with multi-drug resistant bacteria and are the site of extensive horizontal gene transfer of antibiotic resistance genes.</title>
        <authorList>
            <person name="Diorio-Toth L."/>
        </authorList>
    </citation>
    <scope>NUCLEOTIDE SEQUENCE</scope>
    <source>
        <strain evidence="2">GD03947</strain>
    </source>
</reference>
<dbReference type="RefSeq" id="WP_279641433.1">
    <property type="nucleotide sequence ID" value="NZ_JAOCAE010000006.1"/>
</dbReference>
<evidence type="ECO:0000259" key="1">
    <source>
        <dbReference type="PROSITE" id="PS50811"/>
    </source>
</evidence>
<proteinExistence type="predicted"/>
<comment type="caution">
    <text evidence="2">The sequence shown here is derived from an EMBL/GenBank/DDBJ whole genome shotgun (WGS) entry which is preliminary data.</text>
</comment>
<dbReference type="PROSITE" id="PS50811">
    <property type="entry name" value="WRKY"/>
    <property type="match status" value="1"/>
</dbReference>
<evidence type="ECO:0000313" key="2">
    <source>
        <dbReference type="EMBL" id="MDH1236521.1"/>
    </source>
</evidence>
<accession>A0AA42P849</accession>
<dbReference type="InterPro" id="IPR003657">
    <property type="entry name" value="WRKY_dom"/>
</dbReference>
<evidence type="ECO:0000313" key="3">
    <source>
        <dbReference type="Proteomes" id="UP001158500"/>
    </source>
</evidence>
<feature type="domain" description="WRKY" evidence="1">
    <location>
        <begin position="23"/>
        <end position="77"/>
    </location>
</feature>
<dbReference type="GO" id="GO:0003700">
    <property type="term" value="F:DNA-binding transcription factor activity"/>
    <property type="evidence" value="ECO:0007669"/>
    <property type="project" value="InterPro"/>
</dbReference>
<dbReference type="AlphaFoldDB" id="A0AA42P849"/>
<dbReference type="Proteomes" id="UP001158500">
    <property type="component" value="Unassembled WGS sequence"/>
</dbReference>
<organism evidence="2 3">
    <name type="scientific">Stutzerimonas stutzeri</name>
    <name type="common">Pseudomonas stutzeri</name>
    <dbReference type="NCBI Taxonomy" id="316"/>
    <lineage>
        <taxon>Bacteria</taxon>
        <taxon>Pseudomonadati</taxon>
        <taxon>Pseudomonadota</taxon>
        <taxon>Gammaproteobacteria</taxon>
        <taxon>Pseudomonadales</taxon>
        <taxon>Pseudomonadaceae</taxon>
        <taxon>Stutzerimonas</taxon>
    </lineage>
</organism>
<sequence>MSVQYLCLKRGVLQHHVEPDEDWLEFPSRYLKANPHATVYRKRHTGGLYLRYAYDRAKRHPRQIRSTVMGRHQLPPEVQAAALLLDIK</sequence>
<dbReference type="GO" id="GO:0043565">
    <property type="term" value="F:sequence-specific DNA binding"/>
    <property type="evidence" value="ECO:0007669"/>
    <property type="project" value="InterPro"/>
</dbReference>